<accession>A0A5B6TH26</accession>
<keyword evidence="13" id="KW-1185">Reference proteome</keyword>
<evidence type="ECO:0000256" key="1">
    <source>
        <dbReference type="ARBA" id="ARBA00012726"/>
    </source>
</evidence>
<evidence type="ECO:0000256" key="2">
    <source>
        <dbReference type="ARBA" id="ARBA00022598"/>
    </source>
</evidence>
<dbReference type="InterPro" id="IPR052915">
    <property type="entry name" value="RtcB-like"/>
</dbReference>
<feature type="binding site" evidence="11">
    <location>
        <position position="228"/>
    </location>
    <ligand>
        <name>Mn(2+)</name>
        <dbReference type="ChEBI" id="CHEBI:29035"/>
        <label>1</label>
    </ligand>
</feature>
<feature type="binding site" evidence="11">
    <location>
        <position position="338"/>
    </location>
    <ligand>
        <name>Mn(2+)</name>
        <dbReference type="ChEBI" id="CHEBI:29035"/>
        <label>2</label>
    </ligand>
</feature>
<protein>
    <recommendedName>
        <fullName evidence="1">3'-phosphate/5'-hydroxy nucleic acid ligase</fullName>
        <ecNumber evidence="1">6.5.1.8</ecNumber>
    </recommendedName>
</protein>
<keyword evidence="3 11" id="KW-0479">Metal-binding</keyword>
<dbReference type="Gene3D" id="3.90.1860.10">
    <property type="entry name" value="tRNA-splicing ligase RtcB"/>
    <property type="match status" value="1"/>
</dbReference>
<dbReference type="InterPro" id="IPR036025">
    <property type="entry name" value="RtcB-like_sf"/>
</dbReference>
<dbReference type="RefSeq" id="WP_149089196.1">
    <property type="nucleotide sequence ID" value="NZ_VKKY01000001.1"/>
</dbReference>
<keyword evidence="7 11" id="KW-0464">Manganese</keyword>
<comment type="cofactor">
    <cofactor evidence="11">
        <name>Mn(2+)</name>
        <dbReference type="ChEBI" id="CHEBI:29035"/>
    </cofactor>
    <text evidence="11">Binds 2 manganese ions per subunit.</text>
</comment>
<dbReference type="GO" id="GO:0005525">
    <property type="term" value="F:GTP binding"/>
    <property type="evidence" value="ECO:0007669"/>
    <property type="project" value="UniProtKB-KW"/>
</dbReference>
<dbReference type="PANTHER" id="PTHR43749:SF2">
    <property type="entry name" value="RNA-SPLICING LIGASE RTCB"/>
    <property type="match status" value="1"/>
</dbReference>
<dbReference type="EC" id="6.5.1.8" evidence="1"/>
<keyword evidence="5" id="KW-0692">RNA repair</keyword>
<evidence type="ECO:0000256" key="3">
    <source>
        <dbReference type="ARBA" id="ARBA00022723"/>
    </source>
</evidence>
<feature type="binding site" evidence="10">
    <location>
        <begin position="338"/>
        <end position="339"/>
    </location>
    <ligand>
        <name>GMP</name>
        <dbReference type="ChEBI" id="CHEBI:58115"/>
    </ligand>
</feature>
<evidence type="ECO:0000256" key="6">
    <source>
        <dbReference type="ARBA" id="ARBA00023134"/>
    </source>
</evidence>
<dbReference type="OrthoDB" id="9802323at2"/>
<organism evidence="12 13">
    <name type="scientific">Rufibacter hautae</name>
    <dbReference type="NCBI Taxonomy" id="2595005"/>
    <lineage>
        <taxon>Bacteria</taxon>
        <taxon>Pseudomonadati</taxon>
        <taxon>Bacteroidota</taxon>
        <taxon>Cytophagia</taxon>
        <taxon>Cytophagales</taxon>
        <taxon>Hymenobacteraceae</taxon>
        <taxon>Rufibacter</taxon>
    </lineage>
</organism>
<dbReference type="SUPFAM" id="SSF103365">
    <property type="entry name" value="Hypothetical protein PH1602"/>
    <property type="match status" value="1"/>
</dbReference>
<feature type="binding site" evidence="10">
    <location>
        <begin position="227"/>
        <end position="231"/>
    </location>
    <ligand>
        <name>GMP</name>
        <dbReference type="ChEBI" id="CHEBI:58115"/>
    </ligand>
</feature>
<evidence type="ECO:0000256" key="11">
    <source>
        <dbReference type="PIRSR" id="PIRSR601233-3"/>
    </source>
</evidence>
<evidence type="ECO:0000256" key="9">
    <source>
        <dbReference type="PIRSR" id="PIRSR601233-1"/>
    </source>
</evidence>
<evidence type="ECO:0000256" key="4">
    <source>
        <dbReference type="ARBA" id="ARBA00022741"/>
    </source>
</evidence>
<dbReference type="GO" id="GO:0006396">
    <property type="term" value="P:RNA processing"/>
    <property type="evidence" value="ECO:0007669"/>
    <property type="project" value="InterPro"/>
</dbReference>
<evidence type="ECO:0000256" key="10">
    <source>
        <dbReference type="PIRSR" id="PIRSR601233-2"/>
    </source>
</evidence>
<feature type="binding site" evidence="11">
    <location>
        <position position="149"/>
    </location>
    <ligand>
        <name>Mn(2+)</name>
        <dbReference type="ChEBI" id="CHEBI:29035"/>
        <label>1</label>
    </ligand>
</feature>
<evidence type="ECO:0000313" key="12">
    <source>
        <dbReference type="EMBL" id="KAA3439553.1"/>
    </source>
</evidence>
<keyword evidence="6 10" id="KW-0342">GTP-binding</keyword>
<comment type="caution">
    <text evidence="12">The sequence shown here is derived from an EMBL/GenBank/DDBJ whole genome shotgun (WGS) entry which is preliminary data.</text>
</comment>
<evidence type="ECO:0000313" key="13">
    <source>
        <dbReference type="Proteomes" id="UP000324133"/>
    </source>
</evidence>
<feature type="binding site" evidence="10">
    <location>
        <begin position="395"/>
        <end position="398"/>
    </location>
    <ligand>
        <name>GMP</name>
        <dbReference type="ChEBI" id="CHEBI:58115"/>
    </ligand>
</feature>
<feature type="binding site" evidence="11">
    <location>
        <position position="256"/>
    </location>
    <ligand>
        <name>Mn(2+)</name>
        <dbReference type="ChEBI" id="CHEBI:29035"/>
        <label>2</label>
    </ligand>
</feature>
<evidence type="ECO:0000256" key="8">
    <source>
        <dbReference type="ARBA" id="ARBA00047746"/>
    </source>
</evidence>
<evidence type="ECO:0000256" key="7">
    <source>
        <dbReference type="ARBA" id="ARBA00023211"/>
    </source>
</evidence>
<sequence length="468" mass="51285">MGKYSIKSKDLSKIGYRDDVARGLAMNLATRHFKHTPKEEVLQVLQEMLLQPEAYLEHSFLAPLALKLAPRQKEKAFTAHTLLPTAGPVKIYGSQGIENSARKQMELAMRLPVAVQGALMPDAHAGFGLPIGGVLAVENAVLPYAVGLDIGCRMALSIFELPEKYLQTNTYQLKQALKEFTHFGITGGLEFAQEHEVLDRKEFQQTELLRKLHGKAVKQLGSSGGGNHFVEFGLMEMAPHNSLDLPAQTYVALLSHSGSRGFGAAVAKHYTNLAMETCKLPREAQQLAWLSLDSEAGQEYWLSMNLAGDYARACHDRIHLNLAKALGEKPLVRVENHHNFAWEDTLPDGRKVIIHRKGATPAHAGELGIIPGSMTTAGYLVSGKGCAEALYSSSHGAGRRLSRGRAKESFTVSAMKKEVTNAGVTRIGGSPEEFPLAYKDIEAVMQAQTQLVDIQGRFLPKVVRMNKE</sequence>
<dbReference type="GO" id="GO:0030145">
    <property type="term" value="F:manganese ion binding"/>
    <property type="evidence" value="ECO:0007669"/>
    <property type="project" value="TreeGrafter"/>
</dbReference>
<dbReference type="Pfam" id="PF01139">
    <property type="entry name" value="RtcB"/>
    <property type="match status" value="1"/>
</dbReference>
<dbReference type="PANTHER" id="PTHR43749">
    <property type="entry name" value="RNA-SPLICING LIGASE RTCB"/>
    <property type="match status" value="1"/>
</dbReference>
<dbReference type="InterPro" id="IPR001233">
    <property type="entry name" value="RtcB"/>
</dbReference>
<reference evidence="12 13" key="1">
    <citation type="submission" date="2019-07" db="EMBL/GenBank/DDBJ databases">
        <title>Rufibacter sp. nov., isolated from lake sediment.</title>
        <authorList>
            <person name="Qu J.-H."/>
        </authorList>
    </citation>
    <scope>NUCLEOTIDE SEQUENCE [LARGE SCALE GENOMIC DNA]</scope>
    <source>
        <strain evidence="12 13">NBS58-1</strain>
    </source>
</reference>
<proteinExistence type="predicted"/>
<dbReference type="GO" id="GO:0042245">
    <property type="term" value="P:RNA repair"/>
    <property type="evidence" value="ECO:0007669"/>
    <property type="project" value="UniProtKB-KW"/>
</dbReference>
<feature type="binding site" evidence="10">
    <location>
        <begin position="371"/>
        <end position="374"/>
    </location>
    <ligand>
        <name>GMP</name>
        <dbReference type="ChEBI" id="CHEBI:58115"/>
    </ligand>
</feature>
<dbReference type="Proteomes" id="UP000324133">
    <property type="component" value="Unassembled WGS sequence"/>
</dbReference>
<feature type="active site" description="GMP-histidine intermediate" evidence="9">
    <location>
        <position position="395"/>
    </location>
</feature>
<dbReference type="EMBL" id="VKKY01000001">
    <property type="protein sequence ID" value="KAA3439553.1"/>
    <property type="molecule type" value="Genomic_DNA"/>
</dbReference>
<dbReference type="GO" id="GO:0170057">
    <property type="term" value="F:RNA ligase (GTP) activity"/>
    <property type="evidence" value="ECO:0007669"/>
    <property type="project" value="UniProtKB-EC"/>
</dbReference>
<dbReference type="AlphaFoldDB" id="A0A5B6TH26"/>
<gene>
    <name evidence="12" type="ORF">FOA19_02375</name>
</gene>
<dbReference type="GO" id="GO:0006281">
    <property type="term" value="P:DNA repair"/>
    <property type="evidence" value="ECO:0007669"/>
    <property type="project" value="TreeGrafter"/>
</dbReference>
<comment type="catalytic activity">
    <reaction evidence="8">
        <text>a 3'-end 3'-phospho-ribonucleotide-RNA + a 5'-end dephospho-ribonucleoside-RNA + GTP = a ribonucleotidyl-ribonucleotide-RNA + GMP + diphosphate</text>
        <dbReference type="Rhea" id="RHEA:68076"/>
        <dbReference type="Rhea" id="RHEA-COMP:10463"/>
        <dbReference type="Rhea" id="RHEA-COMP:13936"/>
        <dbReference type="Rhea" id="RHEA-COMP:17355"/>
        <dbReference type="ChEBI" id="CHEBI:33019"/>
        <dbReference type="ChEBI" id="CHEBI:37565"/>
        <dbReference type="ChEBI" id="CHEBI:58115"/>
        <dbReference type="ChEBI" id="CHEBI:83062"/>
        <dbReference type="ChEBI" id="CHEBI:138284"/>
        <dbReference type="ChEBI" id="CHEBI:173118"/>
        <dbReference type="EC" id="6.5.1.8"/>
    </reaction>
</comment>
<keyword evidence="4 10" id="KW-0547">Nucleotide-binding</keyword>
<evidence type="ECO:0000256" key="5">
    <source>
        <dbReference type="ARBA" id="ARBA00022800"/>
    </source>
</evidence>
<dbReference type="GO" id="GO:0003909">
    <property type="term" value="F:DNA ligase activity"/>
    <property type="evidence" value="ECO:0007669"/>
    <property type="project" value="TreeGrafter"/>
</dbReference>
<keyword evidence="2" id="KW-0436">Ligase</keyword>
<name>A0A5B6TH26_9BACT</name>